<evidence type="ECO:0000256" key="6">
    <source>
        <dbReference type="ARBA" id="ARBA00022679"/>
    </source>
</evidence>
<evidence type="ECO:0000256" key="4">
    <source>
        <dbReference type="ARBA" id="ARBA00012912"/>
    </source>
</evidence>
<organism evidence="13 14">
    <name type="scientific">Exocentrus adspersus</name>
    <dbReference type="NCBI Taxonomy" id="1586481"/>
    <lineage>
        <taxon>Eukaryota</taxon>
        <taxon>Metazoa</taxon>
        <taxon>Ecdysozoa</taxon>
        <taxon>Arthropoda</taxon>
        <taxon>Hexapoda</taxon>
        <taxon>Insecta</taxon>
        <taxon>Pterygota</taxon>
        <taxon>Neoptera</taxon>
        <taxon>Endopterygota</taxon>
        <taxon>Coleoptera</taxon>
        <taxon>Polyphaga</taxon>
        <taxon>Cucujiformia</taxon>
        <taxon>Chrysomeloidea</taxon>
        <taxon>Cerambycidae</taxon>
        <taxon>Lamiinae</taxon>
        <taxon>Acanthocinini</taxon>
        <taxon>Exocentrus</taxon>
    </lineage>
</organism>
<dbReference type="InterPro" id="IPR004631">
    <property type="entry name" value="4NH2But_aminotransferase_euk"/>
</dbReference>
<dbReference type="PANTHER" id="PTHR43206">
    <property type="entry name" value="AMINOTRANSFERASE"/>
    <property type="match status" value="1"/>
</dbReference>
<dbReference type="GO" id="GO:0030170">
    <property type="term" value="F:pyridoxal phosphate binding"/>
    <property type="evidence" value="ECO:0007669"/>
    <property type="project" value="InterPro"/>
</dbReference>
<dbReference type="SUPFAM" id="SSF53383">
    <property type="entry name" value="PLP-dependent transferases"/>
    <property type="match status" value="1"/>
</dbReference>
<dbReference type="PIRSF" id="PIRSF000521">
    <property type="entry name" value="Transaminase_4ab_Lys_Orn"/>
    <property type="match status" value="1"/>
</dbReference>
<evidence type="ECO:0000256" key="9">
    <source>
        <dbReference type="ARBA" id="ARBA00030204"/>
    </source>
</evidence>
<dbReference type="Gene3D" id="3.40.640.10">
    <property type="entry name" value="Type I PLP-dependent aspartate aminotransferase-like (Major domain)"/>
    <property type="match status" value="1"/>
</dbReference>
<dbReference type="GO" id="GO:0005739">
    <property type="term" value="C:mitochondrion"/>
    <property type="evidence" value="ECO:0007669"/>
    <property type="project" value="TreeGrafter"/>
</dbReference>
<dbReference type="Pfam" id="PF00202">
    <property type="entry name" value="Aminotran_3"/>
    <property type="match status" value="1"/>
</dbReference>
<dbReference type="AlphaFoldDB" id="A0AAV8W2K8"/>
<dbReference type="InterPro" id="IPR015421">
    <property type="entry name" value="PyrdxlP-dep_Trfase_major"/>
</dbReference>
<gene>
    <name evidence="13" type="ORF">NQ315_011946</name>
</gene>
<dbReference type="NCBIfam" id="TIGR00699">
    <property type="entry name" value="GABAtrns_euk"/>
    <property type="match status" value="1"/>
</dbReference>
<reference evidence="13 14" key="1">
    <citation type="journal article" date="2023" name="Insect Mol. Biol.">
        <title>Genome sequencing provides insights into the evolution of gene families encoding plant cell wall-degrading enzymes in longhorned beetles.</title>
        <authorList>
            <person name="Shin N.R."/>
            <person name="Okamura Y."/>
            <person name="Kirsch R."/>
            <person name="Pauchet Y."/>
        </authorList>
    </citation>
    <scope>NUCLEOTIDE SEQUENCE [LARGE SCALE GENOMIC DNA]</scope>
    <source>
        <strain evidence="13">EAD_L_NR</strain>
    </source>
</reference>
<dbReference type="PANTHER" id="PTHR43206:SF1">
    <property type="entry name" value="4-AMINOBUTYRATE AMINOTRANSFERASE, MITOCHONDRIAL"/>
    <property type="match status" value="1"/>
</dbReference>
<proteinExistence type="inferred from homology"/>
<evidence type="ECO:0000256" key="12">
    <source>
        <dbReference type="RuleBase" id="RU003560"/>
    </source>
</evidence>
<keyword evidence="5" id="KW-0032">Aminotransferase</keyword>
<keyword evidence="6" id="KW-0808">Transferase</keyword>
<evidence type="ECO:0000256" key="2">
    <source>
        <dbReference type="ARBA" id="ARBA00008954"/>
    </source>
</evidence>
<comment type="cofactor">
    <cofactor evidence="1">
        <name>pyridoxal 5'-phosphate</name>
        <dbReference type="ChEBI" id="CHEBI:597326"/>
    </cofactor>
</comment>
<comment type="caution">
    <text evidence="13">The sequence shown here is derived from an EMBL/GenBank/DDBJ whole genome shotgun (WGS) entry which is preliminary data.</text>
</comment>
<dbReference type="EC" id="2.6.1.22" evidence="3"/>
<keyword evidence="7 12" id="KW-0663">Pyridoxal phosphate</keyword>
<dbReference type="GO" id="GO:0034386">
    <property type="term" value="F:4-aminobutyrate:2-oxoglutarate transaminase activity"/>
    <property type="evidence" value="ECO:0007669"/>
    <property type="project" value="UniProtKB-EC"/>
</dbReference>
<evidence type="ECO:0000256" key="8">
    <source>
        <dbReference type="ARBA" id="ARBA00029760"/>
    </source>
</evidence>
<dbReference type="CDD" id="cd00610">
    <property type="entry name" value="OAT_like"/>
    <property type="match status" value="1"/>
</dbReference>
<evidence type="ECO:0000256" key="3">
    <source>
        <dbReference type="ARBA" id="ARBA00012876"/>
    </source>
</evidence>
<dbReference type="EMBL" id="JANEYG010000015">
    <property type="protein sequence ID" value="KAJ8920285.1"/>
    <property type="molecule type" value="Genomic_DNA"/>
</dbReference>
<evidence type="ECO:0000256" key="1">
    <source>
        <dbReference type="ARBA" id="ARBA00001933"/>
    </source>
</evidence>
<dbReference type="InterPro" id="IPR015422">
    <property type="entry name" value="PyrdxlP-dep_Trfase_small"/>
</dbReference>
<evidence type="ECO:0000256" key="10">
    <source>
        <dbReference type="ARBA" id="ARBA00030857"/>
    </source>
</evidence>
<accession>A0AAV8W2K8</accession>
<keyword evidence="14" id="KW-1185">Reference proteome</keyword>
<dbReference type="Proteomes" id="UP001159042">
    <property type="component" value="Unassembled WGS sequence"/>
</dbReference>
<dbReference type="InterPro" id="IPR005814">
    <property type="entry name" value="Aminotrans_3"/>
</dbReference>
<dbReference type="FunFam" id="3.40.640.10:FF:000029">
    <property type="entry name" value="4-aminobutyrate aminotransferase, mitochondrial"/>
    <property type="match status" value="1"/>
</dbReference>
<evidence type="ECO:0000256" key="7">
    <source>
        <dbReference type="ARBA" id="ARBA00022898"/>
    </source>
</evidence>
<evidence type="ECO:0000313" key="13">
    <source>
        <dbReference type="EMBL" id="KAJ8920285.1"/>
    </source>
</evidence>
<dbReference type="Gene3D" id="3.90.1150.10">
    <property type="entry name" value="Aspartate Aminotransferase, domain 1"/>
    <property type="match status" value="1"/>
</dbReference>
<dbReference type="InterPro" id="IPR015424">
    <property type="entry name" value="PyrdxlP-dep_Trfase"/>
</dbReference>
<dbReference type="GO" id="GO:0047298">
    <property type="term" value="F:(S)-3-amino-2-methylpropionate transaminase activity"/>
    <property type="evidence" value="ECO:0007669"/>
    <property type="project" value="UniProtKB-EC"/>
</dbReference>
<evidence type="ECO:0000256" key="5">
    <source>
        <dbReference type="ARBA" id="ARBA00022576"/>
    </source>
</evidence>
<dbReference type="GO" id="GO:0009450">
    <property type="term" value="P:gamma-aminobutyric acid catabolic process"/>
    <property type="evidence" value="ECO:0007669"/>
    <property type="project" value="TreeGrafter"/>
</dbReference>
<protein>
    <recommendedName>
        <fullName evidence="10">(S)-3-amino-2-methylpropionate transaminase</fullName>
        <ecNumber evidence="4">2.6.1.19</ecNumber>
        <ecNumber evidence="3">2.6.1.22</ecNumber>
    </recommendedName>
    <alternativeName>
        <fullName evidence="11">GABA aminotransferase</fullName>
    </alternativeName>
    <alternativeName>
        <fullName evidence="9">Gamma-amino-N-butyrate transaminase</fullName>
    </alternativeName>
    <alternativeName>
        <fullName evidence="8">L-AIBAT</fullName>
    </alternativeName>
</protein>
<evidence type="ECO:0000256" key="11">
    <source>
        <dbReference type="ARBA" id="ARBA00031787"/>
    </source>
</evidence>
<sequence length="492" mass="55301">MWSKSKYIKPMIETSYKIEIHVRFASCLVPGEPDGPSVKTSIPGPKTKELLNELKALQQCGTVALFANYDKSIGNYLVDADDNVILDTYTQISSIPLGYNHPALLKVFDDQHNLKSLINRPALGVFPGVDWPKKLQNILKQVSPGLPHITTMMCGSCSNENAFKNIFITYRRKQRGENVKFSENEIQSCLINQPPGAPKLSILSFHGGFHGRTLGALSTTHSKAIHKLDVPAFDWPVAHFPKYKYPLEENCRENKAQDTKCLEEVEDLIEQYKKKDIPVAGVIIEPIQSEGGDNEASPEFFQKLQRICKKNGAALLIDEVQTGGGPTGKFWCHEHFNLDTPPDVVTFSKKMQMGGYFHTEEMTPKLPFRVFNTWMGDPGKLILLENIIQVINSQNLLDQVERSGKRLKCGLLEMQKEFPLLINSVRGRGTFLAINAATGKLRDDLLIRLKQKGVQSGGCGDISVRLRPALVFQEHHVDIYLDKFRQVLKETE</sequence>
<dbReference type="EC" id="2.6.1.19" evidence="4"/>
<comment type="similarity">
    <text evidence="2 12">Belongs to the class-III pyridoxal-phosphate-dependent aminotransferase family.</text>
</comment>
<name>A0AAV8W2K8_9CUCU</name>
<evidence type="ECO:0000313" key="14">
    <source>
        <dbReference type="Proteomes" id="UP001159042"/>
    </source>
</evidence>